<dbReference type="Proteomes" id="UP000001730">
    <property type="component" value="Chromosome 1"/>
</dbReference>
<sequence length="741" mass="87704">MLSKLYYLLLITYIYISPTTVVNAAATCGSWNDYQNCIDDRPRPPSGVDQGTYSKKRKNIFKSDIIKPFNDYKIQYKKMSDDNNSVLNNDINNIENIFIKHFNILNTWAYNYPDSFNLYFNNKDIDHVINDEIELNSTVLNELIRGSVERAIHRYSNLNKTVINSIHFHYWAKAYAPFISGIWGFESEWSYSDRIDEHDNYYIITESTEDNSDIKEIKYTDLWNNAATGPTTKSQTRYISLQPNEDYINEVKKSIIDKAPQKISILNNEMNEVDYISKVINFDYEIIALLSINFNLEFKDQILKTNSSDFIKNKSRFLNENLYKEKNTALLFTFPLINHLINNNQDQNYMEEIKYTLLKIQDNTWFSQLPDDNIYKKLIKSILNDDSKDTILRLSTSNEFLKYQIDEIGINITDWGINLDEGDIVPYYKNDEIQLFKSKFHGNAANNNWYFPTNHKSNERWEYLGIFITKNNYINYIRKLNISSEWNDFTFPGDIHYYNGMYFSPTFIGKANENNYYYPTTKENNEHWIYIGSDDKPSPFFYHYIQYTLKHYANRLQYNNLSINNASNSDINKKIRNKFHEHLSAFFESDYNTNKYHAFSAIDPSFTMILHNQYDWIIKRLTTWNDWMDEHYQHLVDINDGFQPSDAEIMEHWINEQWDAPEEFREWWLDTSSYFETDSPSEVIRQLNIFEQVEELDEASVELTNGTMITLINSMNISEIANVATASTITISTILPMFIFL</sequence>
<evidence type="ECO:0000313" key="2">
    <source>
        <dbReference type="EMBL" id="CAQ79607.1"/>
    </source>
</evidence>
<dbReference type="HOGENOM" id="CLU_374554_0_0_6"/>
<keyword evidence="3" id="KW-1185">Reference proteome</keyword>
<organism evidence="2 3">
    <name type="scientific">Aliivibrio salmonicida (strain LFI1238)</name>
    <name type="common">Vibrio salmonicida (strain LFI1238)</name>
    <dbReference type="NCBI Taxonomy" id="316275"/>
    <lineage>
        <taxon>Bacteria</taxon>
        <taxon>Pseudomonadati</taxon>
        <taxon>Pseudomonadota</taxon>
        <taxon>Gammaproteobacteria</taxon>
        <taxon>Vibrionales</taxon>
        <taxon>Vibrionaceae</taxon>
        <taxon>Aliivibrio</taxon>
    </lineage>
</organism>
<feature type="signal peptide" evidence="1">
    <location>
        <begin position="1"/>
        <end position="24"/>
    </location>
</feature>
<dbReference type="KEGG" id="vsa:VSAL_I1922"/>
<feature type="chain" id="PRO_5002842368" evidence="1">
    <location>
        <begin position="25"/>
        <end position="741"/>
    </location>
</feature>
<reference evidence="2 3" key="1">
    <citation type="journal article" date="2008" name="BMC Genomics">
        <title>The genome sequence of the fish pathogen Aliivibrio salmonicida strain LFI1238 shows extensive evidence of gene decay.</title>
        <authorList>
            <person name="Hjerde E."/>
            <person name="Lorentzen M.S."/>
            <person name="Holden M.T."/>
            <person name="Seeger K."/>
            <person name="Paulsen S."/>
            <person name="Bason N."/>
            <person name="Churcher C."/>
            <person name="Harris D."/>
            <person name="Norbertczak H."/>
            <person name="Quail M.A."/>
            <person name="Sanders S."/>
            <person name="Thurston S."/>
            <person name="Parkhill J."/>
            <person name="Willassen N.P."/>
            <person name="Thomson N.R."/>
        </authorList>
    </citation>
    <scope>NUCLEOTIDE SEQUENCE [LARGE SCALE GENOMIC DNA]</scope>
    <source>
        <strain evidence="2 3">LFI1238</strain>
    </source>
</reference>
<evidence type="ECO:0000313" key="3">
    <source>
        <dbReference type="Proteomes" id="UP000001730"/>
    </source>
</evidence>
<name>B6EGM7_ALISL</name>
<keyword evidence="1" id="KW-0732">Signal</keyword>
<gene>
    <name evidence="2" type="ordered locus">VSAL_I1922</name>
</gene>
<dbReference type="Gene3D" id="3.30.160.280">
    <property type="match status" value="1"/>
</dbReference>
<evidence type="ECO:0000256" key="1">
    <source>
        <dbReference type="SAM" id="SignalP"/>
    </source>
</evidence>
<dbReference type="RefSeq" id="WP_012550494.1">
    <property type="nucleotide sequence ID" value="NC_011312.1"/>
</dbReference>
<dbReference type="AlphaFoldDB" id="B6EGM7"/>
<accession>B6EGM7</accession>
<proteinExistence type="predicted"/>
<protein>
    <submittedName>
        <fullName evidence="2">Exported protein, putative phage protein</fullName>
    </submittedName>
</protein>
<dbReference type="eggNOG" id="COG3325">
    <property type="taxonomic scope" value="Bacteria"/>
</dbReference>
<dbReference type="EMBL" id="FM178379">
    <property type="protein sequence ID" value="CAQ79607.1"/>
    <property type="molecule type" value="Genomic_DNA"/>
</dbReference>